<protein>
    <submittedName>
        <fullName evidence="8">Cytochrome P450 [Thermobispora bispora DSM]</fullName>
    </submittedName>
</protein>
<reference evidence="8 9" key="1">
    <citation type="submission" date="2018-05" db="EMBL/GenBank/DDBJ databases">
        <authorList>
            <consortium name="IHU Genomes"/>
        </authorList>
    </citation>
    <scope>NUCLEOTIDE SEQUENCE [LARGE SCALE GENOMIC DNA]</scope>
    <source>
        <strain evidence="8 9">P7335</strain>
    </source>
</reference>
<keyword evidence="3 7" id="KW-0479">Metal-binding</keyword>
<dbReference type="PANTHER" id="PTHR46696:SF1">
    <property type="entry name" value="CYTOCHROME P450 YJIB-RELATED"/>
    <property type="match status" value="1"/>
</dbReference>
<dbReference type="GO" id="GO:0020037">
    <property type="term" value="F:heme binding"/>
    <property type="evidence" value="ECO:0007669"/>
    <property type="project" value="InterPro"/>
</dbReference>
<dbReference type="EMBL" id="UEGS01000001">
    <property type="protein sequence ID" value="SRX80827.1"/>
    <property type="molecule type" value="Genomic_DNA"/>
</dbReference>
<dbReference type="PRINTS" id="PR00359">
    <property type="entry name" value="BP450"/>
</dbReference>
<dbReference type="GO" id="GO:0016705">
    <property type="term" value="F:oxidoreductase activity, acting on paired donors, with incorporation or reduction of molecular oxygen"/>
    <property type="evidence" value="ECO:0007669"/>
    <property type="project" value="InterPro"/>
</dbReference>
<accession>A0A375YI69</accession>
<evidence type="ECO:0000256" key="6">
    <source>
        <dbReference type="ARBA" id="ARBA00023033"/>
    </source>
</evidence>
<dbReference type="STRING" id="39692.BST38_00090"/>
<evidence type="ECO:0000313" key="8">
    <source>
        <dbReference type="EMBL" id="SRX80827.1"/>
    </source>
</evidence>
<dbReference type="GO" id="GO:0005506">
    <property type="term" value="F:iron ion binding"/>
    <property type="evidence" value="ECO:0007669"/>
    <property type="project" value="InterPro"/>
</dbReference>
<dbReference type="InterPro" id="IPR017972">
    <property type="entry name" value="Cyt_P450_CS"/>
</dbReference>
<dbReference type="InterPro" id="IPR001128">
    <property type="entry name" value="Cyt_P450"/>
</dbReference>
<evidence type="ECO:0000256" key="7">
    <source>
        <dbReference type="RuleBase" id="RU000461"/>
    </source>
</evidence>
<dbReference type="InterPro" id="IPR036396">
    <property type="entry name" value="Cyt_P450_sf"/>
</dbReference>
<sequence>MTSTTLDSVPSFRVSDPSFSITSEQVHAARELSWYATTEYGLAVLRYEQVNRLLKHPKLRQGSGAWPAHNGVTEGPFAQWFASWILNKEGEEHHRLRRLMNPAFSNKLIGGLVPRFQALAAELIDNFAEPERCEFVSEFAEPYAARVIAIMLGIPESEWKVISTESSTIGLALGVTIKEDLPKIEAALATLYAYCDELIADRQANPRDDFVTTLVNASRPEDGRLSDTELRDAMVLLIFGGFDTTRNQLGLAMQTFMKHPDQWRLLAERPDLGGKAVEEVMRVNPTVRWVTREVLEDFEYEGVMLTAGTTVHLYSESAGTDPRVFEPGFDITAERKPHFGFGGGAHHCLGHFVARSDMSEALPLLARRLRDPHQLPGATWLPDSGNTGPITLPIGFTPAP</sequence>
<evidence type="ECO:0000256" key="2">
    <source>
        <dbReference type="ARBA" id="ARBA00022617"/>
    </source>
</evidence>
<dbReference type="Pfam" id="PF00067">
    <property type="entry name" value="p450"/>
    <property type="match status" value="2"/>
</dbReference>
<keyword evidence="9" id="KW-1185">Reference proteome</keyword>
<dbReference type="RefSeq" id="WP_083141198.1">
    <property type="nucleotide sequence ID" value="NZ_MVID01000001.1"/>
</dbReference>
<dbReference type="GO" id="GO:0004497">
    <property type="term" value="F:monooxygenase activity"/>
    <property type="evidence" value="ECO:0007669"/>
    <property type="project" value="UniProtKB-KW"/>
</dbReference>
<dbReference type="PANTHER" id="PTHR46696">
    <property type="entry name" value="P450, PUTATIVE (EUROFUNG)-RELATED"/>
    <property type="match status" value="1"/>
</dbReference>
<gene>
    <name evidence="8" type="ORF">MPP7335_02572</name>
</gene>
<evidence type="ECO:0000313" key="9">
    <source>
        <dbReference type="Proteomes" id="UP000252008"/>
    </source>
</evidence>
<keyword evidence="6 7" id="KW-0503">Monooxygenase</keyword>
<dbReference type="AlphaFoldDB" id="A0A375YI69"/>
<keyword evidence="2 7" id="KW-0349">Heme</keyword>
<evidence type="ECO:0000256" key="3">
    <source>
        <dbReference type="ARBA" id="ARBA00022723"/>
    </source>
</evidence>
<name>A0A375YI69_MYCPF</name>
<dbReference type="Gene3D" id="1.10.630.10">
    <property type="entry name" value="Cytochrome P450"/>
    <property type="match status" value="1"/>
</dbReference>
<evidence type="ECO:0000256" key="5">
    <source>
        <dbReference type="ARBA" id="ARBA00023004"/>
    </source>
</evidence>
<proteinExistence type="inferred from homology"/>
<comment type="similarity">
    <text evidence="1 7">Belongs to the cytochrome P450 family.</text>
</comment>
<dbReference type="PROSITE" id="PS00086">
    <property type="entry name" value="CYTOCHROME_P450"/>
    <property type="match status" value="1"/>
</dbReference>
<dbReference type="InterPro" id="IPR002397">
    <property type="entry name" value="Cyt_P450_B"/>
</dbReference>
<dbReference type="CDD" id="cd11038">
    <property type="entry name" value="CYP_AurH-like"/>
    <property type="match status" value="1"/>
</dbReference>
<organism evidence="8 9">
    <name type="scientific">Mycolicibacterium parafortuitum</name>
    <name type="common">Mycobacterium parafortuitum</name>
    <dbReference type="NCBI Taxonomy" id="39692"/>
    <lineage>
        <taxon>Bacteria</taxon>
        <taxon>Bacillati</taxon>
        <taxon>Actinomycetota</taxon>
        <taxon>Actinomycetes</taxon>
        <taxon>Mycobacteriales</taxon>
        <taxon>Mycobacteriaceae</taxon>
        <taxon>Mycolicibacterium</taxon>
    </lineage>
</organism>
<evidence type="ECO:0000256" key="1">
    <source>
        <dbReference type="ARBA" id="ARBA00010617"/>
    </source>
</evidence>
<dbReference type="SUPFAM" id="SSF48264">
    <property type="entry name" value="Cytochrome P450"/>
    <property type="match status" value="1"/>
</dbReference>
<dbReference type="Proteomes" id="UP000252008">
    <property type="component" value="Unassembled WGS sequence"/>
</dbReference>
<evidence type="ECO:0000256" key="4">
    <source>
        <dbReference type="ARBA" id="ARBA00023002"/>
    </source>
</evidence>
<keyword evidence="4 7" id="KW-0560">Oxidoreductase</keyword>
<keyword evidence="5 7" id="KW-0408">Iron</keyword>